<dbReference type="STRING" id="1001240.GY21_19145"/>
<dbReference type="NCBIfam" id="NF042935">
    <property type="entry name" value="SCO6880_fam"/>
    <property type="match status" value="1"/>
</dbReference>
<dbReference type="RefSeq" id="WP_035839809.1">
    <property type="nucleotide sequence ID" value="NZ_JACHBQ010000001.1"/>
</dbReference>
<dbReference type="EMBL" id="JPXF01000119">
    <property type="protein sequence ID" value="KGJ71893.1"/>
    <property type="molecule type" value="Genomic_DNA"/>
</dbReference>
<feature type="domain" description="Type VII secretion system protein EccE" evidence="2">
    <location>
        <begin position="231"/>
        <end position="343"/>
    </location>
</feature>
<keyword evidence="5" id="KW-1185">Reference proteome</keyword>
<dbReference type="eggNOG" id="ENOG502Z8K6">
    <property type="taxonomic scope" value="Bacteria"/>
</dbReference>
<evidence type="ECO:0000313" key="5">
    <source>
        <dbReference type="Proteomes" id="UP000029864"/>
    </source>
</evidence>
<gene>
    <name evidence="4" type="ORF">BJ997_001519</name>
    <name evidence="3" type="ORF">GY21_19145</name>
</gene>
<proteinExistence type="predicted"/>
<dbReference type="EMBL" id="JACHBQ010000001">
    <property type="protein sequence ID" value="MBB5640971.1"/>
    <property type="molecule type" value="Genomic_DNA"/>
</dbReference>
<dbReference type="InterPro" id="IPR049978">
    <property type="entry name" value="SCO6880-like"/>
</dbReference>
<reference evidence="4 6" key="2">
    <citation type="submission" date="2020-08" db="EMBL/GenBank/DDBJ databases">
        <title>Sequencing the genomes of 1000 actinobacteria strains.</title>
        <authorList>
            <person name="Klenk H.-P."/>
        </authorList>
    </citation>
    <scope>NUCLEOTIDE SEQUENCE [LARGE SCALE GENOMIC DNA]</scope>
    <source>
        <strain evidence="4 6">DSM 21065</strain>
    </source>
</reference>
<keyword evidence="1" id="KW-0812">Transmembrane</keyword>
<evidence type="ECO:0000259" key="2">
    <source>
        <dbReference type="Pfam" id="PF11203"/>
    </source>
</evidence>
<accession>A0A099J370</accession>
<dbReference type="Proteomes" id="UP000029864">
    <property type="component" value="Unassembled WGS sequence"/>
</dbReference>
<evidence type="ECO:0000313" key="4">
    <source>
        <dbReference type="EMBL" id="MBB5640971.1"/>
    </source>
</evidence>
<reference evidence="3 5" key="1">
    <citation type="submission" date="2014-08" db="EMBL/GenBank/DDBJ databases">
        <authorList>
            <person name="Sisinthy S."/>
        </authorList>
    </citation>
    <scope>NUCLEOTIDE SEQUENCE [LARGE SCALE GENOMIC DNA]</scope>
    <source>
        <strain evidence="3 5">RuG17</strain>
    </source>
</reference>
<comment type="caution">
    <text evidence="3">The sequence shown here is derived from an EMBL/GenBank/DDBJ whole genome shotgun (WGS) entry which is preliminary data.</text>
</comment>
<keyword evidence="1" id="KW-1133">Transmembrane helix</keyword>
<dbReference type="InterPro" id="IPR050051">
    <property type="entry name" value="EccE_dom"/>
</dbReference>
<feature type="transmembrane region" description="Helical" evidence="1">
    <location>
        <begin position="25"/>
        <end position="49"/>
    </location>
</feature>
<organism evidence="3 5">
    <name type="scientific">Cryobacterium roopkundense</name>
    <dbReference type="NCBI Taxonomy" id="1001240"/>
    <lineage>
        <taxon>Bacteria</taxon>
        <taxon>Bacillati</taxon>
        <taxon>Actinomycetota</taxon>
        <taxon>Actinomycetes</taxon>
        <taxon>Micrococcales</taxon>
        <taxon>Microbacteriaceae</taxon>
        <taxon>Cryobacterium</taxon>
    </lineage>
</organism>
<evidence type="ECO:0000256" key="1">
    <source>
        <dbReference type="SAM" id="Phobius"/>
    </source>
</evidence>
<name>A0A099J370_9MICO</name>
<dbReference type="AlphaFoldDB" id="A0A099J370"/>
<evidence type="ECO:0000313" key="6">
    <source>
        <dbReference type="Proteomes" id="UP000561726"/>
    </source>
</evidence>
<protein>
    <submittedName>
        <fullName evidence="3">Membrane protein</fullName>
    </submittedName>
</protein>
<dbReference type="Proteomes" id="UP000561726">
    <property type="component" value="Unassembled WGS sequence"/>
</dbReference>
<dbReference type="Pfam" id="PF11203">
    <property type="entry name" value="EccE"/>
    <property type="match status" value="1"/>
</dbReference>
<dbReference type="OrthoDB" id="3859571at2"/>
<sequence length="487" mass="52577">MDTDKARTEYALAPAQFSRLTKRGIMLGLSVPQLIALSIGTLTIVTVLYTTGASGIPWSAPLWGTAALIALIPLGGRKIVEWVPIVTRWMLRAGTEQLTYRRRIVRLRPVGTLSLPGDASALREWTDPESGAVMIHDPHARTLTAIVAVSHPAFALLDPGEQHRRVAGWGRVLAGACRSGRIARLQVSERTLPDSGTGLAEWWEGHGTNDDSWAAATYRELIARAGPTNERHATTISLSLDLNAASRQVRTHGGGMRGAAAVLRQEMTALTAALRAADLTVGSWLPADELARILRTAYDPDVGVDLERHPDVGRSLETAGPVAVAESWDHLRTDSAFHAVLWISEWPRSQVFPGFLSPLVFTNGILRTVALHYLPVRPDQAARDLRKKKTELISDAHQRTRIGQIADAGATAEYDDLLHQEADLTAGHGVLRTTGLVCVTAPTLDELDAAVASIEQAAIQASCETRRLVGQQAQAFTAAALPLCRSV</sequence>
<keyword evidence="1" id="KW-0472">Membrane</keyword>
<evidence type="ECO:0000313" key="3">
    <source>
        <dbReference type="EMBL" id="KGJ71893.1"/>
    </source>
</evidence>